<reference evidence="1" key="1">
    <citation type="submission" date="2021-01" db="EMBL/GenBank/DDBJ databases">
        <authorList>
            <person name="Corre E."/>
            <person name="Pelletier E."/>
            <person name="Niang G."/>
            <person name="Scheremetjew M."/>
            <person name="Finn R."/>
            <person name="Kale V."/>
            <person name="Holt S."/>
            <person name="Cochrane G."/>
            <person name="Meng A."/>
            <person name="Brown T."/>
            <person name="Cohen L."/>
        </authorList>
    </citation>
    <scope>NUCLEOTIDE SEQUENCE</scope>
    <source>
        <strain evidence="1">SAG 63-3</strain>
    </source>
</reference>
<name>A0A7S0VJT2_9CHLO</name>
<sequence>MTVLESANFQAHSLGILDFPSDHSSYLESRNLNYNNDGEGNGVKINDVSLSFLKGLNSFSDRPFLPSPPFQNDVRHKMRRKIVSTAAYKPAFDLSRVLKHDFSSQAKKRILRHVRSNGVCGGKGGVKRRRM</sequence>
<dbReference type="EMBL" id="HBFM01032455">
    <property type="protein sequence ID" value="CAD8791431.1"/>
    <property type="molecule type" value="Transcribed_RNA"/>
</dbReference>
<dbReference type="AlphaFoldDB" id="A0A7S0VJT2"/>
<proteinExistence type="predicted"/>
<organism evidence="1">
    <name type="scientific">Polytomella parva</name>
    <dbReference type="NCBI Taxonomy" id="51329"/>
    <lineage>
        <taxon>Eukaryota</taxon>
        <taxon>Viridiplantae</taxon>
        <taxon>Chlorophyta</taxon>
        <taxon>core chlorophytes</taxon>
        <taxon>Chlorophyceae</taxon>
        <taxon>CS clade</taxon>
        <taxon>Chlamydomonadales</taxon>
        <taxon>Chlamydomonadaceae</taxon>
        <taxon>Polytomella</taxon>
    </lineage>
</organism>
<gene>
    <name evidence="1" type="ORF">PPAR00522_LOCUS21252</name>
</gene>
<protein>
    <submittedName>
        <fullName evidence="1">Uncharacterized protein</fullName>
    </submittedName>
</protein>
<accession>A0A7S0VJT2</accession>
<evidence type="ECO:0000313" key="1">
    <source>
        <dbReference type="EMBL" id="CAD8791431.1"/>
    </source>
</evidence>